<dbReference type="RefSeq" id="WP_136960010.1">
    <property type="nucleotide sequence ID" value="NZ_CP039690.1"/>
</dbReference>
<proteinExistence type="inferred from homology"/>
<dbReference type="Gene3D" id="3.20.20.140">
    <property type="entry name" value="Metal-dependent hydrolases"/>
    <property type="match status" value="1"/>
</dbReference>
<protein>
    <recommendedName>
        <fullName evidence="2">Amidohydrolase-related domain-containing protein</fullName>
    </recommendedName>
</protein>
<dbReference type="AlphaFoldDB" id="A0A4D7B8Z6"/>
<dbReference type="InterPro" id="IPR006680">
    <property type="entry name" value="Amidohydro-rel"/>
</dbReference>
<feature type="domain" description="Amidohydrolase-related" evidence="2">
    <location>
        <begin position="54"/>
        <end position="413"/>
    </location>
</feature>
<dbReference type="SUPFAM" id="SSF51556">
    <property type="entry name" value="Metallo-dependent hydrolases"/>
    <property type="match status" value="1"/>
</dbReference>
<dbReference type="NCBIfam" id="NF006056">
    <property type="entry name" value="PRK08204.1"/>
    <property type="match status" value="1"/>
</dbReference>
<reference evidence="3 4" key="1">
    <citation type="submission" date="2019-04" db="EMBL/GenBank/DDBJ databases">
        <title>Phreatobacter aquaticus sp. nov.</title>
        <authorList>
            <person name="Choi A."/>
        </authorList>
    </citation>
    <scope>NUCLEOTIDE SEQUENCE [LARGE SCALE GENOMIC DNA]</scope>
    <source>
        <strain evidence="3 4">KCTC 52518</strain>
    </source>
</reference>
<dbReference type="KEGG" id="pstg:E8M01_10130"/>
<dbReference type="GO" id="GO:0016810">
    <property type="term" value="F:hydrolase activity, acting on carbon-nitrogen (but not peptide) bonds"/>
    <property type="evidence" value="ECO:0007669"/>
    <property type="project" value="InterPro"/>
</dbReference>
<gene>
    <name evidence="3" type="ORF">E8M01_10130</name>
</gene>
<dbReference type="InterPro" id="IPR011059">
    <property type="entry name" value="Metal-dep_hydrolase_composite"/>
</dbReference>
<sequence>MARTLVRCGWLVTMDHALGDLRRAEMLLDGDRIEAIGHDLGATVDATIDASDMIVLPGLINMHLHTFQAGLRAIGSEWLAPDYFRHFYGDIATRFGPEDNYLGTLFGALNQLDCGVTTLFDYCHNIRSLEQAERSVDGLTDSGIRAVFVHGDGLREPAAPGKLPQRRLHPRDRVQALQRSRFAHDGRITLALGIAGPHWADWEASLANVRLARDLGLIASSHVTKAHRDAAVPDGYDRLAAMGLLGPDHNLVHCNLLTHDEVGRLLDAGCSITSTNMNELHDYPHGSALTTVLDHGGLPSIGIDVEPMVSGDMWREMQMALLFARNRLIRARAAAGQGPAMIGSREALRWATVGGAQALGMADRIGSLKPGHKADLVMLRAGDLNLFPVHDPVFSIVEQAHSGNVDTVIVDGIVRKQRGRLIFDQARRQALGEQLVASAGRLMAEAGYRHAFV</sequence>
<dbReference type="InterPro" id="IPR050287">
    <property type="entry name" value="MTA/SAH_deaminase"/>
</dbReference>
<organism evidence="3 4">
    <name type="scientific">Phreatobacter stygius</name>
    <dbReference type="NCBI Taxonomy" id="1940610"/>
    <lineage>
        <taxon>Bacteria</taxon>
        <taxon>Pseudomonadati</taxon>
        <taxon>Pseudomonadota</taxon>
        <taxon>Alphaproteobacteria</taxon>
        <taxon>Hyphomicrobiales</taxon>
        <taxon>Phreatobacteraceae</taxon>
        <taxon>Phreatobacter</taxon>
    </lineage>
</organism>
<dbReference type="SUPFAM" id="SSF51338">
    <property type="entry name" value="Composite domain of metallo-dependent hydrolases"/>
    <property type="match status" value="2"/>
</dbReference>
<dbReference type="Pfam" id="PF01979">
    <property type="entry name" value="Amidohydro_1"/>
    <property type="match status" value="1"/>
</dbReference>
<dbReference type="PANTHER" id="PTHR43794">
    <property type="entry name" value="AMINOHYDROLASE SSNA-RELATED"/>
    <property type="match status" value="1"/>
</dbReference>
<accession>A0A4D7B8Z6</accession>
<keyword evidence="4" id="KW-1185">Reference proteome</keyword>
<evidence type="ECO:0000259" key="2">
    <source>
        <dbReference type="Pfam" id="PF01979"/>
    </source>
</evidence>
<dbReference type="InterPro" id="IPR032466">
    <property type="entry name" value="Metal_Hydrolase"/>
</dbReference>
<dbReference type="Proteomes" id="UP000298781">
    <property type="component" value="Chromosome"/>
</dbReference>
<evidence type="ECO:0000256" key="1">
    <source>
        <dbReference type="ARBA" id="ARBA00006745"/>
    </source>
</evidence>
<dbReference type="Gene3D" id="2.30.40.10">
    <property type="entry name" value="Urease, subunit C, domain 1"/>
    <property type="match status" value="1"/>
</dbReference>
<comment type="similarity">
    <text evidence="1">Belongs to the metallo-dependent hydrolases superfamily. ATZ/TRZ family.</text>
</comment>
<dbReference type="PANTHER" id="PTHR43794:SF5">
    <property type="entry name" value="CHLOROHYDROLASE FAMILY PROTEIN"/>
    <property type="match status" value="1"/>
</dbReference>
<evidence type="ECO:0000313" key="4">
    <source>
        <dbReference type="Proteomes" id="UP000298781"/>
    </source>
</evidence>
<name>A0A4D7B8Z6_9HYPH</name>
<evidence type="ECO:0000313" key="3">
    <source>
        <dbReference type="EMBL" id="QCI64557.1"/>
    </source>
</evidence>
<dbReference type="EMBL" id="CP039690">
    <property type="protein sequence ID" value="QCI64557.1"/>
    <property type="molecule type" value="Genomic_DNA"/>
</dbReference>
<dbReference type="OrthoDB" id="9766983at2"/>